<dbReference type="AlphaFoldDB" id="A0A8H5V0W5"/>
<evidence type="ECO:0000313" key="3">
    <source>
        <dbReference type="Proteomes" id="UP000546213"/>
    </source>
</evidence>
<gene>
    <name evidence="2" type="ORF">FPCIR_839</name>
</gene>
<sequence>MSDPLSVAASIAGLISITVEAVKFLSPYVSAAKETPQIAAHVYSEVQSTQVILMGLQSLTKDLGSVKIQHAALVGVNQVVAVLTDGVLLYSELHKELQSLWTKDAVGKVPLRGRLQWVWKESTFATLLNRLQSFKSSMTLVLMILQSDSGQTAKEHQEQLSNNVKVLLDSNEALSRRLMNVEDALDAQTIISRRMSLLSMSASPSQNTIQQSTAESPVTSISTETSLSISKFDFEDDLESSRVYRRAVRETMDYSFRSSVARSQNWSVFSGLSLGDISIMSVIALPVYQGDITNAEHYDFGEEAVPNTETPGPITGQPLLIECLELKLKLLTIPGMSRYFDDITHPPDDMSHIRSVLQQATPLLMLAQALTPTQSLDVGLPEDITDDTRKEIVLWFAQFCHDKLDIETSDLITVQDLMGGTPYGMFKVVSLISSITKNLVIHGPPTDQLSSAKAQVDAQPPELRKLLMEQHQFVQDVHELLEMKDQLDMLSNDIFQGSRVLADTHVAFLIGMEQNFLRTSTHQKWAPVFNYILTFYLKSLPIPTEEQKKDRSKSQYSISRIAARLQDNTISVNTHAAVLELQQKIKDWKGIRPGDLGEMILSKRLYVAKSSKIRPYHGYLFQNMLLLCKETSGQHSGEPSFYRSKPLSEHKQTKFILKGRFHLRHILSVTPTSKKSMLPSSSVLWQSLIQIDTHVCEVQWGAENSEKSEFSLLFEVESEMRAWASKIDEYRMMEILMARPKLDAEEVDSPIEGNTDEYVPEDLTERSERWKRYGVIT</sequence>
<evidence type="ECO:0000259" key="1">
    <source>
        <dbReference type="Pfam" id="PF06395"/>
    </source>
</evidence>
<dbReference type="Pfam" id="PF15411">
    <property type="entry name" value="PH_10"/>
    <property type="match status" value="1"/>
</dbReference>
<name>A0A8H5V0W5_9HYPO</name>
<keyword evidence="3" id="KW-1185">Reference proteome</keyword>
<proteinExistence type="predicted"/>
<dbReference type="GO" id="GO:0031106">
    <property type="term" value="P:septin ring organization"/>
    <property type="evidence" value="ECO:0007669"/>
    <property type="project" value="TreeGrafter"/>
</dbReference>
<accession>A0A8H5V0W5</accession>
<dbReference type="InterPro" id="IPR011993">
    <property type="entry name" value="PH-like_dom_sf"/>
</dbReference>
<evidence type="ECO:0000313" key="2">
    <source>
        <dbReference type="EMBL" id="KAF5604294.1"/>
    </source>
</evidence>
<dbReference type="PANTHER" id="PTHR47339:SF1">
    <property type="entry name" value="CELL DIVISION CONTROL PROTEIN 24"/>
    <property type="match status" value="1"/>
</dbReference>
<dbReference type="InterPro" id="IPR053026">
    <property type="entry name" value="CDC42_GEF"/>
</dbReference>
<comment type="caution">
    <text evidence="2">The sequence shown here is derived from an EMBL/GenBank/DDBJ whole genome shotgun (WGS) entry which is preliminary data.</text>
</comment>
<dbReference type="Proteomes" id="UP000546213">
    <property type="component" value="Unassembled WGS sequence"/>
</dbReference>
<dbReference type="GO" id="GO:0005634">
    <property type="term" value="C:nucleus"/>
    <property type="evidence" value="ECO:0007669"/>
    <property type="project" value="TreeGrafter"/>
</dbReference>
<dbReference type="GO" id="GO:0030010">
    <property type="term" value="P:establishment of cell polarity"/>
    <property type="evidence" value="ECO:0007669"/>
    <property type="project" value="TreeGrafter"/>
</dbReference>
<reference evidence="2 3" key="1">
    <citation type="submission" date="2020-05" db="EMBL/GenBank/DDBJ databases">
        <title>Identification and distribution of gene clusters putatively required for synthesis of sphingolipid metabolism inhibitors in phylogenetically diverse species of the filamentous fungus Fusarium.</title>
        <authorList>
            <person name="Kim H.-S."/>
            <person name="Busman M."/>
            <person name="Brown D.W."/>
            <person name="Divon H."/>
            <person name="Uhlig S."/>
            <person name="Proctor R.H."/>
        </authorList>
    </citation>
    <scope>NUCLEOTIDE SEQUENCE [LARGE SCALE GENOMIC DNA]</scope>
    <source>
        <strain evidence="2 3">NRRL 36939</strain>
    </source>
</reference>
<dbReference type="Pfam" id="PF06395">
    <property type="entry name" value="CDC24"/>
    <property type="match status" value="1"/>
</dbReference>
<dbReference type="GO" id="GO:0043332">
    <property type="term" value="C:mating projection tip"/>
    <property type="evidence" value="ECO:0007669"/>
    <property type="project" value="TreeGrafter"/>
</dbReference>
<dbReference type="Gene3D" id="2.30.29.30">
    <property type="entry name" value="Pleckstrin-homology domain (PH domain)/Phosphotyrosine-binding domain (PTB)"/>
    <property type="match status" value="1"/>
</dbReference>
<dbReference type="InterPro" id="IPR010481">
    <property type="entry name" value="Cdc24/Scd1_N"/>
</dbReference>
<feature type="domain" description="Cdc24/Scd1 N-terminal" evidence="1">
    <location>
        <begin position="350"/>
        <end position="435"/>
    </location>
</feature>
<protein>
    <submittedName>
        <fullName evidence="2">Rho guanine nucleotide exchange factor scd1</fullName>
    </submittedName>
</protein>
<dbReference type="GO" id="GO:0005737">
    <property type="term" value="C:cytoplasm"/>
    <property type="evidence" value="ECO:0007669"/>
    <property type="project" value="TreeGrafter"/>
</dbReference>
<dbReference type="EMBL" id="JAAOAS010000017">
    <property type="protein sequence ID" value="KAF5604294.1"/>
    <property type="molecule type" value="Genomic_DNA"/>
</dbReference>
<dbReference type="OrthoDB" id="19923at2759"/>
<dbReference type="PANTHER" id="PTHR47339">
    <property type="entry name" value="CELL DIVISION CONTROL PROTEIN 24"/>
    <property type="match status" value="1"/>
</dbReference>
<dbReference type="GO" id="GO:0000935">
    <property type="term" value="C:division septum"/>
    <property type="evidence" value="ECO:0007669"/>
    <property type="project" value="TreeGrafter"/>
</dbReference>
<dbReference type="SUPFAM" id="SSF50729">
    <property type="entry name" value="PH domain-like"/>
    <property type="match status" value="1"/>
</dbReference>
<organism evidence="2 3">
    <name type="scientific">Fusarium pseudocircinatum</name>
    <dbReference type="NCBI Taxonomy" id="56676"/>
    <lineage>
        <taxon>Eukaryota</taxon>
        <taxon>Fungi</taxon>
        <taxon>Dikarya</taxon>
        <taxon>Ascomycota</taxon>
        <taxon>Pezizomycotina</taxon>
        <taxon>Sordariomycetes</taxon>
        <taxon>Hypocreomycetidae</taxon>
        <taxon>Hypocreales</taxon>
        <taxon>Nectriaceae</taxon>
        <taxon>Fusarium</taxon>
        <taxon>Fusarium fujikuroi species complex</taxon>
    </lineage>
</organism>